<gene>
    <name evidence="1" type="ORF">GU926_00060</name>
</gene>
<dbReference type="EMBL" id="CP047897">
    <property type="protein sequence ID" value="QHL85920.1"/>
    <property type="molecule type" value="Genomic_DNA"/>
</dbReference>
<accession>A0A6P1NSC7</accession>
<dbReference type="Proteomes" id="UP000464214">
    <property type="component" value="Chromosome"/>
</dbReference>
<name>A0A6P1NSC7_9BACT</name>
<dbReference type="AlphaFoldDB" id="A0A6P1NSC7"/>
<keyword evidence="2" id="KW-1185">Reference proteome</keyword>
<organism evidence="1 2">
    <name type="scientific">Nibribacter ruber</name>
    <dbReference type="NCBI Taxonomy" id="2698458"/>
    <lineage>
        <taxon>Bacteria</taxon>
        <taxon>Pseudomonadati</taxon>
        <taxon>Bacteroidota</taxon>
        <taxon>Cytophagia</taxon>
        <taxon>Cytophagales</taxon>
        <taxon>Hymenobacteraceae</taxon>
        <taxon>Nibribacter</taxon>
    </lineage>
</organism>
<reference evidence="1 2" key="1">
    <citation type="submission" date="2020-01" db="EMBL/GenBank/DDBJ databases">
        <authorList>
            <person name="Kim M."/>
        </authorList>
    </citation>
    <scope>NUCLEOTIDE SEQUENCE [LARGE SCALE GENOMIC DNA]</scope>
    <source>
        <strain evidence="1 2">BT10</strain>
    </source>
</reference>
<sequence length="181" mass="20968">MCSLKGNEQQEIEELFSMFHDFEIISVKKIGDVLTLELVIPWGEVWIPPIMDYQIKLDLIGCRELKCDYFVFKNDEVTKLKPTALRETIRKTTSDTRTISNLGLEIQNFTLFEPDSFILNCNNSKGIAGGELAFTAKDYMLFKSLGEPLPLHKLKQWATQWWDGIQEMWNKENQANDNTLN</sequence>
<proteinExistence type="predicted"/>
<dbReference type="KEGG" id="nib:GU926_00060"/>
<protein>
    <submittedName>
        <fullName evidence="1">Uncharacterized protein</fullName>
    </submittedName>
</protein>
<evidence type="ECO:0000313" key="2">
    <source>
        <dbReference type="Proteomes" id="UP000464214"/>
    </source>
</evidence>
<evidence type="ECO:0000313" key="1">
    <source>
        <dbReference type="EMBL" id="QHL85920.1"/>
    </source>
</evidence>
<dbReference type="RefSeq" id="WP_160687817.1">
    <property type="nucleotide sequence ID" value="NZ_CP047897.1"/>
</dbReference>